<feature type="transmembrane region" description="Helical" evidence="1">
    <location>
        <begin position="38"/>
        <end position="58"/>
    </location>
</feature>
<comment type="caution">
    <text evidence="2">The sequence shown here is derived from an EMBL/GenBank/DDBJ whole genome shotgun (WGS) entry which is preliminary data.</text>
</comment>
<protein>
    <recommendedName>
        <fullName evidence="4">DMT family transporter</fullName>
    </recommendedName>
</protein>
<gene>
    <name evidence="2" type="ORF">ABW18_09250</name>
</gene>
<keyword evidence="1" id="KW-0812">Transmembrane</keyword>
<dbReference type="PANTHER" id="PTHR40761:SF1">
    <property type="entry name" value="CONSERVED INTEGRAL MEMBRANE ALANINE VALINE AND LEUCINE RICH PROTEIN-RELATED"/>
    <property type="match status" value="1"/>
</dbReference>
<evidence type="ECO:0000256" key="1">
    <source>
        <dbReference type="SAM" id="Phobius"/>
    </source>
</evidence>
<evidence type="ECO:0000313" key="3">
    <source>
        <dbReference type="Proteomes" id="UP000037247"/>
    </source>
</evidence>
<proteinExistence type="predicted"/>
<feature type="transmembrane region" description="Helical" evidence="1">
    <location>
        <begin position="124"/>
        <end position="144"/>
    </location>
</feature>
<feature type="transmembrane region" description="Helical" evidence="1">
    <location>
        <begin position="95"/>
        <end position="112"/>
    </location>
</feature>
<feature type="transmembrane region" description="Helical" evidence="1">
    <location>
        <begin position="64"/>
        <end position="83"/>
    </location>
</feature>
<dbReference type="NCBIfam" id="NF038012">
    <property type="entry name" value="DMT_1"/>
    <property type="match status" value="1"/>
</dbReference>
<sequence>MDFVHSWLPALLATAAALLIAGGTVLRQRASRASGAITPGWWLGAAIAIAGFALQASALGLGSILLVQPLVVLAVLFALPLEAWADHRHPQAKEWAWGAILVGCVATFLLISRPEPSLRRPNDMVVWGAVAAVAAVVVGCVVLAERSTPHYRALFYGLAAGTLFGVSALLVKTVVYQAIHHGIHTFAKPEIYLLVLVATGAVVAQQKGFGAGDLQTSFPAMNVMEPAVAMALGVVLLGENLKVSVPTALFLGIVLAAMVRSVVELAKSSAVRGEEREAQLRDSAPSPIRRVA</sequence>
<keyword evidence="1" id="KW-1133">Transmembrane helix</keyword>
<feature type="transmembrane region" description="Helical" evidence="1">
    <location>
        <begin position="6"/>
        <end position="26"/>
    </location>
</feature>
<dbReference type="Proteomes" id="UP000037247">
    <property type="component" value="Unassembled WGS sequence"/>
</dbReference>
<keyword evidence="3" id="KW-1185">Reference proteome</keyword>
<dbReference type="PANTHER" id="PTHR40761">
    <property type="entry name" value="CONSERVED INTEGRAL MEMBRANE ALANINE VALINE AND LEUCINE RICH PROTEIN-RELATED"/>
    <property type="match status" value="1"/>
</dbReference>
<dbReference type="EMBL" id="LDTZ01000016">
    <property type="protein sequence ID" value="KNA91391.1"/>
    <property type="molecule type" value="Genomic_DNA"/>
</dbReference>
<feature type="transmembrane region" description="Helical" evidence="1">
    <location>
        <begin position="156"/>
        <end position="179"/>
    </location>
</feature>
<name>A0ABR5IDF0_9ACTN</name>
<evidence type="ECO:0000313" key="2">
    <source>
        <dbReference type="EMBL" id="KNA91391.1"/>
    </source>
</evidence>
<evidence type="ECO:0008006" key="4">
    <source>
        <dbReference type="Google" id="ProtNLM"/>
    </source>
</evidence>
<keyword evidence="1" id="KW-0472">Membrane</keyword>
<accession>A0ABR5IDF0</accession>
<feature type="transmembrane region" description="Helical" evidence="1">
    <location>
        <begin position="243"/>
        <end position="263"/>
    </location>
</feature>
<reference evidence="2 3" key="1">
    <citation type="submission" date="2015-05" db="EMBL/GenBank/DDBJ databases">
        <title>Draft genome sequence of the bacterium Gordonia jacobaea a new member of the Gordonia genus.</title>
        <authorList>
            <person name="Jimenez-Galisteo G."/>
            <person name="Dominguez A."/>
            <person name="Munoz E."/>
            <person name="Vinas M."/>
        </authorList>
    </citation>
    <scope>NUCLEOTIDE SEQUENCE [LARGE SCALE GENOMIC DNA]</scope>
    <source>
        <strain evidence="3">mv1</strain>
    </source>
</reference>
<organism evidence="2 3">
    <name type="scientific">Gordonia jacobaea</name>
    <dbReference type="NCBI Taxonomy" id="122202"/>
    <lineage>
        <taxon>Bacteria</taxon>
        <taxon>Bacillati</taxon>
        <taxon>Actinomycetota</taxon>
        <taxon>Actinomycetes</taxon>
        <taxon>Mycobacteriales</taxon>
        <taxon>Gordoniaceae</taxon>
        <taxon>Gordonia</taxon>
    </lineage>
</organism>